<protein>
    <recommendedName>
        <fullName evidence="1">DUF559 domain-containing protein</fullName>
    </recommendedName>
</protein>
<dbReference type="InterPro" id="IPR011335">
    <property type="entry name" value="Restrct_endonuc-II-like"/>
</dbReference>
<dbReference type="Proteomes" id="UP000009045">
    <property type="component" value="Chromosome"/>
</dbReference>
<evidence type="ECO:0000313" key="2">
    <source>
        <dbReference type="EMBL" id="AEH79796.1"/>
    </source>
</evidence>
<dbReference type="Gene3D" id="3.40.960.10">
    <property type="entry name" value="VSR Endonuclease"/>
    <property type="match status" value="1"/>
</dbReference>
<dbReference type="HOGENOM" id="CLU_107928_3_0_5"/>
<dbReference type="CDD" id="cd01038">
    <property type="entry name" value="Endonuclease_DUF559"/>
    <property type="match status" value="1"/>
</dbReference>
<dbReference type="InterPro" id="IPR047216">
    <property type="entry name" value="Endonuclease_DUF559_bact"/>
</dbReference>
<dbReference type="PANTHER" id="PTHR38590">
    <property type="entry name" value="BLL0828 PROTEIN"/>
    <property type="match status" value="1"/>
</dbReference>
<dbReference type="PANTHER" id="PTHR38590:SF1">
    <property type="entry name" value="BLL0828 PROTEIN"/>
    <property type="match status" value="1"/>
</dbReference>
<dbReference type="InterPro" id="IPR007569">
    <property type="entry name" value="DUF559"/>
</dbReference>
<name>F7X520_SINMM</name>
<evidence type="ECO:0000259" key="1">
    <source>
        <dbReference type="Pfam" id="PF04480"/>
    </source>
</evidence>
<sequence>MRGANERKTERARGLRQSDNDAEALLWSELRDRRLNGFKFVRQVAVGPYFADFACRDERLVVEVDGSQHQIGSGDARRDKFMVMNGWSVLRFWNTDIFNDRAAVLETIVAVLEKRLVREVRSADLTFIPGEKKR</sequence>
<reference evidence="2 3" key="1">
    <citation type="journal article" date="2011" name="J. Biotechnol.">
        <title>The complete genome sequence of the dominant Sinorhizobium meliloti field isolate SM11 extends the S. meliloti pan-genome.</title>
        <authorList>
            <person name="Schneiker-Bekel S."/>
            <person name="Wibberg D."/>
            <person name="Bekel T."/>
            <person name="Blom J."/>
            <person name="Linke B."/>
            <person name="Neuweger H."/>
            <person name="Stiens M."/>
            <person name="Vorholter F.J."/>
            <person name="Weidner S."/>
            <person name="Goesmann A."/>
            <person name="Puhler A."/>
            <person name="Schluter A."/>
        </authorList>
    </citation>
    <scope>NUCLEOTIDE SEQUENCE [LARGE SCALE GENOMIC DNA]</scope>
    <source>
        <strain evidence="2 3">SM11</strain>
    </source>
</reference>
<dbReference type="SUPFAM" id="SSF52980">
    <property type="entry name" value="Restriction endonuclease-like"/>
    <property type="match status" value="1"/>
</dbReference>
<dbReference type="KEGG" id="smx:SM11_chr2543"/>
<dbReference type="Pfam" id="PF04480">
    <property type="entry name" value="DUF559"/>
    <property type="match status" value="1"/>
</dbReference>
<dbReference type="RefSeq" id="WP_010969906.1">
    <property type="nucleotide sequence ID" value="NC_017325.1"/>
</dbReference>
<feature type="domain" description="DUF559" evidence="1">
    <location>
        <begin position="7"/>
        <end position="112"/>
    </location>
</feature>
<gene>
    <name evidence="2" type="ordered locus">SM11_chr2543</name>
</gene>
<accession>F7X520</accession>
<proteinExistence type="predicted"/>
<dbReference type="AlphaFoldDB" id="F7X520"/>
<dbReference type="EMBL" id="CP001830">
    <property type="protein sequence ID" value="AEH79796.1"/>
    <property type="molecule type" value="Genomic_DNA"/>
</dbReference>
<dbReference type="PATRIC" id="fig|707241.3.peg.2656"/>
<organism evidence="2 3">
    <name type="scientific">Sinorhizobium meliloti (strain SM11)</name>
    <dbReference type="NCBI Taxonomy" id="707241"/>
    <lineage>
        <taxon>Bacteria</taxon>
        <taxon>Pseudomonadati</taxon>
        <taxon>Pseudomonadota</taxon>
        <taxon>Alphaproteobacteria</taxon>
        <taxon>Hyphomicrobiales</taxon>
        <taxon>Rhizobiaceae</taxon>
        <taxon>Sinorhizobium/Ensifer group</taxon>
        <taxon>Sinorhizobium</taxon>
    </lineage>
</organism>
<evidence type="ECO:0000313" key="3">
    <source>
        <dbReference type="Proteomes" id="UP000009045"/>
    </source>
</evidence>